<name>A0A8H2Y1U6_9AGAM</name>
<dbReference type="Pfam" id="PF00400">
    <property type="entry name" value="WD40"/>
    <property type="match status" value="12"/>
</dbReference>
<dbReference type="PROSITE" id="PS50837">
    <property type="entry name" value="NACHT"/>
    <property type="match status" value="1"/>
</dbReference>
<dbReference type="PROSITE" id="PS50294">
    <property type="entry name" value="WD_REPEATS_REGION"/>
    <property type="match status" value="10"/>
</dbReference>
<feature type="repeat" description="WD" evidence="3">
    <location>
        <begin position="984"/>
        <end position="1025"/>
    </location>
</feature>
<dbReference type="InterPro" id="IPR019775">
    <property type="entry name" value="WD40_repeat_CS"/>
</dbReference>
<feature type="repeat" description="WD" evidence="3">
    <location>
        <begin position="1202"/>
        <end position="1243"/>
    </location>
</feature>
<feature type="repeat" description="WD" evidence="3">
    <location>
        <begin position="1159"/>
        <end position="1195"/>
    </location>
</feature>
<dbReference type="SUPFAM" id="SSF52540">
    <property type="entry name" value="P-loop containing nucleoside triphosphate hydrolases"/>
    <property type="match status" value="1"/>
</dbReference>
<dbReference type="EMBL" id="CAJMWS010000344">
    <property type="protein sequence ID" value="CAE6436109.1"/>
    <property type="molecule type" value="Genomic_DNA"/>
</dbReference>
<dbReference type="PRINTS" id="PR00320">
    <property type="entry name" value="GPROTEINBRPT"/>
</dbReference>
<dbReference type="PROSITE" id="PS00678">
    <property type="entry name" value="WD_REPEATS_1"/>
    <property type="match status" value="5"/>
</dbReference>
<dbReference type="Gene3D" id="3.40.50.300">
    <property type="entry name" value="P-loop containing nucleotide triphosphate hydrolases"/>
    <property type="match status" value="1"/>
</dbReference>
<feature type="domain" description="NACHT" evidence="4">
    <location>
        <begin position="273"/>
        <end position="418"/>
    </location>
</feature>
<dbReference type="InterPro" id="IPR007111">
    <property type="entry name" value="NACHT_NTPase"/>
</dbReference>
<evidence type="ECO:0000256" key="2">
    <source>
        <dbReference type="ARBA" id="ARBA00022737"/>
    </source>
</evidence>
<evidence type="ECO:0000256" key="1">
    <source>
        <dbReference type="ARBA" id="ARBA00022574"/>
    </source>
</evidence>
<evidence type="ECO:0000313" key="6">
    <source>
        <dbReference type="Proteomes" id="UP000663846"/>
    </source>
</evidence>
<feature type="repeat" description="WD" evidence="3">
    <location>
        <begin position="1245"/>
        <end position="1286"/>
    </location>
</feature>
<evidence type="ECO:0000313" key="5">
    <source>
        <dbReference type="EMBL" id="CAE6436109.1"/>
    </source>
</evidence>
<dbReference type="GO" id="GO:1990234">
    <property type="term" value="C:transferase complex"/>
    <property type="evidence" value="ECO:0007669"/>
    <property type="project" value="UniProtKB-ARBA"/>
</dbReference>
<keyword evidence="1 3" id="KW-0853">WD repeat</keyword>
<dbReference type="InterPro" id="IPR001680">
    <property type="entry name" value="WD40_rpt"/>
</dbReference>
<dbReference type="InterPro" id="IPR011047">
    <property type="entry name" value="Quinoprotein_ADH-like_sf"/>
</dbReference>
<dbReference type="SMART" id="SM00320">
    <property type="entry name" value="WD40"/>
    <property type="match status" value="12"/>
</dbReference>
<feature type="repeat" description="WD" evidence="3">
    <location>
        <begin position="1027"/>
        <end position="1068"/>
    </location>
</feature>
<proteinExistence type="predicted"/>
<feature type="repeat" description="WD" evidence="3">
    <location>
        <begin position="852"/>
        <end position="895"/>
    </location>
</feature>
<dbReference type="InterPro" id="IPR027417">
    <property type="entry name" value="P-loop_NTPase"/>
</dbReference>
<dbReference type="PROSITE" id="PS50082">
    <property type="entry name" value="WD_REPEATS_2"/>
    <property type="match status" value="11"/>
</dbReference>
<dbReference type="Proteomes" id="UP000663846">
    <property type="component" value="Unassembled WGS sequence"/>
</dbReference>
<gene>
    <name evidence="5" type="ORF">RDB_LOCUS120768</name>
</gene>
<dbReference type="SUPFAM" id="SSF50998">
    <property type="entry name" value="Quinoprotein alcohol dehydrogenase-like"/>
    <property type="match status" value="2"/>
</dbReference>
<comment type="caution">
    <text evidence="5">The sequence shown here is derived from an EMBL/GenBank/DDBJ whole genome shotgun (WGS) entry which is preliminary data.</text>
</comment>
<evidence type="ECO:0000259" key="4">
    <source>
        <dbReference type="PROSITE" id="PS50837"/>
    </source>
</evidence>
<evidence type="ECO:0000256" key="3">
    <source>
        <dbReference type="PROSITE-ProRule" id="PRU00221"/>
    </source>
</evidence>
<organism evidence="5 6">
    <name type="scientific">Rhizoctonia solani</name>
    <dbReference type="NCBI Taxonomy" id="456999"/>
    <lineage>
        <taxon>Eukaryota</taxon>
        <taxon>Fungi</taxon>
        <taxon>Dikarya</taxon>
        <taxon>Basidiomycota</taxon>
        <taxon>Agaricomycotina</taxon>
        <taxon>Agaricomycetes</taxon>
        <taxon>Cantharellales</taxon>
        <taxon>Ceratobasidiaceae</taxon>
        <taxon>Rhizoctonia</taxon>
    </lineage>
</organism>
<dbReference type="CDD" id="cd00200">
    <property type="entry name" value="WD40"/>
    <property type="match status" value="2"/>
</dbReference>
<dbReference type="InterPro" id="IPR056884">
    <property type="entry name" value="NPHP3-like_N"/>
</dbReference>
<feature type="repeat" description="WD" evidence="3">
    <location>
        <begin position="941"/>
        <end position="982"/>
    </location>
</feature>
<dbReference type="Pfam" id="PF24883">
    <property type="entry name" value="NPHP3_N"/>
    <property type="match status" value="1"/>
</dbReference>
<feature type="repeat" description="WD" evidence="3">
    <location>
        <begin position="897"/>
        <end position="937"/>
    </location>
</feature>
<dbReference type="GO" id="GO:0005634">
    <property type="term" value="C:nucleus"/>
    <property type="evidence" value="ECO:0007669"/>
    <property type="project" value="TreeGrafter"/>
</dbReference>
<dbReference type="InterPro" id="IPR020472">
    <property type="entry name" value="WD40_PAC1"/>
</dbReference>
<feature type="repeat" description="WD" evidence="3">
    <location>
        <begin position="814"/>
        <end position="850"/>
    </location>
</feature>
<accession>A0A8H2Y1U6</accession>
<feature type="repeat" description="WD" evidence="3">
    <location>
        <begin position="1070"/>
        <end position="1102"/>
    </location>
</feature>
<dbReference type="PANTHER" id="PTHR22847">
    <property type="entry name" value="WD40 REPEAT PROTEIN"/>
    <property type="match status" value="1"/>
</dbReference>
<dbReference type="InterPro" id="IPR015943">
    <property type="entry name" value="WD40/YVTN_repeat-like_dom_sf"/>
</dbReference>
<keyword evidence="2" id="KW-0677">Repeat</keyword>
<dbReference type="Gene3D" id="2.130.10.10">
    <property type="entry name" value="YVTN repeat-like/Quinoprotein amine dehydrogenase"/>
    <property type="match status" value="6"/>
</dbReference>
<protein>
    <recommendedName>
        <fullName evidence="4">NACHT domain-containing protein</fullName>
    </recommendedName>
</protein>
<sequence length="1314" mass="145534">MSNANRSSWSDPFRACLSWMGSCLPPSPTLQEPEGPAEQLELVKLENNQPVSSAVIAVNPPSSGDNIEVTQAPASEKSDSWKALNVALTALEGSISILPPLKIAVSGLLACSVHIQVAEHNRQEYDHLAQDLVQLIDVLMDILPKAKPKWIPRSIENVARAINEQVAYIKRQQNKLTTHRIAQALEDEAEIVARYQRIGTIFHRLQLDIQLSVWSVAEENRVDTQLKDLSPVKYAFFNTALPLDIERHACTEDTRLDVLSKIQDWTQRDDTPKIYWMSGMAGTGKTTITYSLCKQLDERKQLGGSFFCSSTLTDCQDVNRIIPTLTYQLARFSNAYQNALCEVLRDDPDVAARELPTQFEKLLVAPLKKVANAIPTDATLVIDALDECSSDPGITRFLVLLFKHASTLPIKFFLTSRPEPTIANKIRGYDDLSRLVFDLHEIQEDVVQADIRTYLKRALDRIKPQGKEIEQLVSRAGRLFIFAATVVRYIEPDNLTLDHDERLRSVLDTDSTTASGGAYKEIDKLYLTILSKALDGSNLSEHEVSTRKRMLGTIICARGRLTVDMLAKLMGVNDIKKVEAALQPFRSVLQVSGGTRLVTTLHTSFPEFLLDNGRAAHYRCESRQYNGDLAARCFDLMKSSLKFNICQLESSSQFDDNVPKLPENIDESISAELFYACRYWGDHFRGAELSDSLISDLEEFLEHRLLFWVEVLNLKKSIGHGTMILLQALNSIMLDNNRDELRQFINDARNFVITVAANPISRSTPHIYTSALLLTPRKSKVWKTYWRQARKLPNLWGSAVEQRAAALATWTTGSSIYKIVISSDGTRILSAHADGTVNIWDASNGKLLLGPLYGHSKAVWSVAFSRDRESRHFASGSFDCTVRIYNSRTGKELLKPLEGHSNTVAALAFSPDGSRLASSSDARIYLWDLNNGNMLTQSTMFEGHTDWVMSLVFSLDGKCLVSGSDDSSIRFWDASKGTTIAEPLLGHAGWVDTVTFSPDDSLLASSSTDLTIRVWNTQTKKLQAGPFRGHTDRVISISFSPDGKRIASGSFDRSVRVWNIENGETIAGPFSGHSDLVYSVVFSQDGTHILSASEDGTIYIWDASGGVKESVTAASGHTGAILSVAFSSDGSRAVSGSDDKTICIWDIHDDALHLASGPLEGHGGKVNSVVFSSDDAYVISGSADSMVRTWDAHTGLVYGEPYTGHTDEVLSVAISLNGRFIASGSADYTVRVYNFRNDAVVQQSFTGHTDWVRSVTFSPDETQIASGSDDRTIRVWDPNNGTLLHLFEDRDWVRTVKFSPNGMQIISGCDDLVQ</sequence>
<feature type="repeat" description="WD" evidence="3">
    <location>
        <begin position="1114"/>
        <end position="1147"/>
    </location>
</feature>
<dbReference type="PANTHER" id="PTHR22847:SF637">
    <property type="entry name" value="WD REPEAT DOMAIN 5B"/>
    <property type="match status" value="1"/>
</dbReference>
<reference evidence="5" key="1">
    <citation type="submission" date="2021-01" db="EMBL/GenBank/DDBJ databases">
        <authorList>
            <person name="Kaushik A."/>
        </authorList>
    </citation>
    <scope>NUCLEOTIDE SEQUENCE</scope>
    <source>
        <strain evidence="5">AG1-1C</strain>
    </source>
</reference>